<reference evidence="1" key="1">
    <citation type="submission" date="2016-05" db="EMBL/GenBank/DDBJ databases">
        <title>WGS assembly of Xenopus laevis.</title>
        <authorList>
            <person name="Session A."/>
            <person name="Uno Y."/>
            <person name="Kwon T."/>
            <person name="Chapman J."/>
            <person name="Toyoda A."/>
            <person name="Takahashi S."/>
            <person name="Fukui A."/>
            <person name="Hikosaka A."/>
            <person name="Putnam N."/>
            <person name="Stites J."/>
            <person name="Van Heeringen S."/>
            <person name="Quigley I."/>
            <person name="Heinz S."/>
            <person name="Hellsten U."/>
            <person name="Lyons J."/>
            <person name="Suzuki A."/>
            <person name="Kondo M."/>
            <person name="Ogino H."/>
            <person name="Ochi H."/>
            <person name="Bogdanovic O."/>
            <person name="Lister R."/>
            <person name="Georgiou G."/>
            <person name="Paranjpe S."/>
            <person name="Van Kruijsbergen I."/>
            <person name="Mozaffari S."/>
            <person name="Shu S."/>
            <person name="Schmutz J."/>
            <person name="Jenkins J."/>
            <person name="Grimwood J."/>
            <person name="Carlson J."/>
            <person name="Mitros T."/>
            <person name="Simakov O."/>
            <person name="Heald R."/>
            <person name="Miller K."/>
            <person name="Haudenschild C."/>
            <person name="Kuroki Y."/>
            <person name="Tanaka T."/>
            <person name="Michiue T."/>
            <person name="Watanabe M."/>
            <person name="Kinoshita T."/>
            <person name="Ohta Y."/>
            <person name="Mawaribuchi S."/>
            <person name="Suzuki Y."/>
            <person name="Haramoto Y."/>
            <person name="Yamamoto T."/>
            <person name="Takagi C."/>
            <person name="Kitzman J."/>
            <person name="Shendure J."/>
            <person name="Nakayama T."/>
            <person name="Izutsu Y."/>
            <person name="Robert J."/>
            <person name="Dichmann D."/>
            <person name="Flajnik M."/>
            <person name="Houston D."/>
            <person name="Marcotte E."/>
            <person name="Wallingford J."/>
            <person name="Ito Y."/>
            <person name="Asashima M."/>
            <person name="Ueno N."/>
            <person name="Matsuda Y."/>
            <person name="Jan Veenstra G."/>
            <person name="Fujiyama A."/>
            <person name="Harland R."/>
            <person name="Taira M."/>
            <person name="Rokhsar D.S."/>
        </authorList>
    </citation>
    <scope>NUCLEOTIDE SEQUENCE</scope>
    <source>
        <strain evidence="1">J</strain>
        <tissue evidence="1">Blood</tissue>
    </source>
</reference>
<gene>
    <name evidence="1" type="ORF">XELAEV_18004374mg</name>
</gene>
<sequence>MQSVKQSRKYVWSTWRATPLPFSNNCSVKKERGRGWGNQGLANVTLSLSNTLVSLAGTVTPTWTDTGLLCNTL</sequence>
<dbReference type="Proteomes" id="UP000694892">
    <property type="component" value="Unassembled WGS sequence"/>
</dbReference>
<protein>
    <submittedName>
        <fullName evidence="1">Uncharacterized protein</fullName>
    </submittedName>
</protein>
<organism evidence="1">
    <name type="scientific">Xenopus laevis</name>
    <name type="common">African clawed frog</name>
    <dbReference type="NCBI Taxonomy" id="8355"/>
    <lineage>
        <taxon>Eukaryota</taxon>
        <taxon>Metazoa</taxon>
        <taxon>Chordata</taxon>
        <taxon>Craniata</taxon>
        <taxon>Vertebrata</taxon>
        <taxon>Euteleostomi</taxon>
        <taxon>Amphibia</taxon>
        <taxon>Batrachia</taxon>
        <taxon>Anura</taxon>
        <taxon>Pipoidea</taxon>
        <taxon>Pipidae</taxon>
        <taxon>Xenopodinae</taxon>
        <taxon>Xenopus</taxon>
        <taxon>Xenopus</taxon>
    </lineage>
</organism>
<accession>A0A974BPH2</accession>
<evidence type="ECO:0000313" key="1">
    <source>
        <dbReference type="EMBL" id="OCT55749.1"/>
    </source>
</evidence>
<dbReference type="AlphaFoldDB" id="A0A974BPH2"/>
<proteinExistence type="predicted"/>
<dbReference type="EMBL" id="KV474400">
    <property type="protein sequence ID" value="OCT55749.1"/>
    <property type="molecule type" value="Genomic_DNA"/>
</dbReference>
<name>A0A974BPH2_XENLA</name>